<feature type="domain" description="HTH cro/C1-type" evidence="2">
    <location>
        <begin position="6"/>
        <end position="60"/>
    </location>
</feature>
<comment type="caution">
    <text evidence="3">The sequence shown here is derived from an EMBL/GenBank/DDBJ whole genome shotgun (WGS) entry which is preliminary data.</text>
</comment>
<reference evidence="3" key="1">
    <citation type="submission" date="2016-02" db="EMBL/GenBank/DDBJ databases">
        <title>Genome sequence of Bacillus trypoxylicola KCTC 13244(T).</title>
        <authorList>
            <person name="Jeong H."/>
            <person name="Park S.-H."/>
            <person name="Choi S.-K."/>
        </authorList>
    </citation>
    <scope>NUCLEOTIDE SEQUENCE [LARGE SCALE GENOMIC DNA]</scope>
    <source>
        <strain evidence="3">KCTC 13244</strain>
    </source>
</reference>
<evidence type="ECO:0000313" key="3">
    <source>
        <dbReference type="EMBL" id="KYG30428.1"/>
    </source>
</evidence>
<dbReference type="STRING" id="519424.AZF04_19890"/>
<dbReference type="PANTHER" id="PTHR46558">
    <property type="entry name" value="TRACRIPTIONAL REGULATORY PROTEIN-RELATED-RELATED"/>
    <property type="match status" value="1"/>
</dbReference>
<dbReference type="SUPFAM" id="SSF47413">
    <property type="entry name" value="lambda repressor-like DNA-binding domains"/>
    <property type="match status" value="1"/>
</dbReference>
<evidence type="ECO:0000256" key="1">
    <source>
        <dbReference type="ARBA" id="ARBA00023125"/>
    </source>
</evidence>
<evidence type="ECO:0000313" key="4">
    <source>
        <dbReference type="Proteomes" id="UP000075806"/>
    </source>
</evidence>
<dbReference type="Proteomes" id="UP000075806">
    <property type="component" value="Unassembled WGS sequence"/>
</dbReference>
<dbReference type="InterPro" id="IPR010982">
    <property type="entry name" value="Lambda_DNA-bd_dom_sf"/>
</dbReference>
<accession>A0A161Q387</accession>
<dbReference type="PANTHER" id="PTHR46558:SF11">
    <property type="entry name" value="HTH-TYPE TRANSCRIPTIONAL REGULATOR XRE"/>
    <property type="match status" value="1"/>
</dbReference>
<dbReference type="Pfam" id="PF01381">
    <property type="entry name" value="HTH_3"/>
    <property type="match status" value="1"/>
</dbReference>
<dbReference type="PROSITE" id="PS50943">
    <property type="entry name" value="HTH_CROC1"/>
    <property type="match status" value="1"/>
</dbReference>
<name>A0A161Q387_9BACI</name>
<dbReference type="SMART" id="SM00530">
    <property type="entry name" value="HTH_XRE"/>
    <property type="match status" value="1"/>
</dbReference>
<keyword evidence="4" id="KW-1185">Reference proteome</keyword>
<keyword evidence="1" id="KW-0238">DNA-binding</keyword>
<evidence type="ECO:0000259" key="2">
    <source>
        <dbReference type="PROSITE" id="PS50943"/>
    </source>
</evidence>
<dbReference type="GO" id="GO:0003677">
    <property type="term" value="F:DNA binding"/>
    <property type="evidence" value="ECO:0007669"/>
    <property type="project" value="UniProtKB-KW"/>
</dbReference>
<sequence>MFPHRLKSLRKNSELTQEGLGKLIDVSKVSISGYENGNRSPDTETLKKLADTFNVSIDFLLGRTDNPDGVVNIHFDGGKGLHVEDEDEEAYLREQLAQYRKMKERMRKRLEEDRK</sequence>
<gene>
    <name evidence="3" type="ORF">AZF04_19890</name>
</gene>
<dbReference type="InterPro" id="IPR001387">
    <property type="entry name" value="Cro/C1-type_HTH"/>
</dbReference>
<protein>
    <recommendedName>
        <fullName evidence="2">HTH cro/C1-type domain-containing protein</fullName>
    </recommendedName>
</protein>
<dbReference type="Gene3D" id="1.10.260.40">
    <property type="entry name" value="lambda repressor-like DNA-binding domains"/>
    <property type="match status" value="1"/>
</dbReference>
<dbReference type="CDD" id="cd00093">
    <property type="entry name" value="HTH_XRE"/>
    <property type="match status" value="1"/>
</dbReference>
<organism evidence="3 4">
    <name type="scientific">Alkalihalobacillus trypoxylicola</name>
    <dbReference type="NCBI Taxonomy" id="519424"/>
    <lineage>
        <taxon>Bacteria</taxon>
        <taxon>Bacillati</taxon>
        <taxon>Bacillota</taxon>
        <taxon>Bacilli</taxon>
        <taxon>Bacillales</taxon>
        <taxon>Bacillaceae</taxon>
        <taxon>Alkalihalobacillus</taxon>
    </lineage>
</organism>
<dbReference type="AlphaFoldDB" id="A0A161Q387"/>
<proteinExistence type="predicted"/>
<dbReference type="EMBL" id="LTAO01000020">
    <property type="protein sequence ID" value="KYG30428.1"/>
    <property type="molecule type" value="Genomic_DNA"/>
</dbReference>